<gene>
    <name evidence="1" type="ORF">RRF57_010388</name>
</gene>
<dbReference type="EMBL" id="JAWHQM010000043">
    <property type="protein sequence ID" value="KAK5634675.1"/>
    <property type="molecule type" value="Genomic_DNA"/>
</dbReference>
<organism evidence="1 2">
    <name type="scientific">Xylaria bambusicola</name>
    <dbReference type="NCBI Taxonomy" id="326684"/>
    <lineage>
        <taxon>Eukaryota</taxon>
        <taxon>Fungi</taxon>
        <taxon>Dikarya</taxon>
        <taxon>Ascomycota</taxon>
        <taxon>Pezizomycotina</taxon>
        <taxon>Sordariomycetes</taxon>
        <taxon>Xylariomycetidae</taxon>
        <taxon>Xylariales</taxon>
        <taxon>Xylariaceae</taxon>
        <taxon>Xylaria</taxon>
    </lineage>
</organism>
<evidence type="ECO:0000313" key="2">
    <source>
        <dbReference type="Proteomes" id="UP001305414"/>
    </source>
</evidence>
<accession>A0AAN7UL52</accession>
<dbReference type="Proteomes" id="UP001305414">
    <property type="component" value="Unassembled WGS sequence"/>
</dbReference>
<dbReference type="PANTHER" id="PTHR34714:SF2">
    <property type="entry name" value="EGF-LIKE DOMAIN-CONTAINING PROTEIN"/>
    <property type="match status" value="1"/>
</dbReference>
<proteinExistence type="predicted"/>
<comment type="caution">
    <text evidence="1">The sequence shown here is derived from an EMBL/GenBank/DDBJ whole genome shotgun (WGS) entry which is preliminary data.</text>
</comment>
<name>A0AAN7UL52_9PEZI</name>
<evidence type="ECO:0000313" key="1">
    <source>
        <dbReference type="EMBL" id="KAK5634675.1"/>
    </source>
</evidence>
<dbReference type="PANTHER" id="PTHR34714">
    <property type="entry name" value="EGF-LIKE DOMAIN-CONTAINING PROTEIN"/>
    <property type="match status" value="1"/>
</dbReference>
<dbReference type="AlphaFoldDB" id="A0AAN7UL52"/>
<keyword evidence="2" id="KW-1185">Reference proteome</keyword>
<sequence>MVSRAENSYRCGRKLHLAKVLLYNTSDEHYCREINYDSVIRKSKLKDNMTGISSQPHSPSGWEEYADSDAVASVPLREAQAVDDQTGIAIFRGVYLDGSSLLKTTASRIYIYADVLALTELETVLTPRANATIQVVARVLTADGPIQLNFNQSSGSSVISLYASIVDQPISVSAELGSGTANVGVVAGFTTASVMIEYQKKYFIDTHADFQLLLQTQLRVALALFWRNTAIAVSLCAHVATVTVLPQQYPLINAQAVALGQQLSARAMTGSDVSYAPVLKISEYLDSMDSALDAVSAFEEQYNRFLDKGQSLQDQMLAWDTMLQKAIDEKSMRENLRNTAKIKYNSARETASNCSFQMIIDNGEVNDARVAFEVGLEKWKFEQTMKAVFSILTAIIDFAAGIGTICLGDPNTGAGAAVEVAQTVKTVQEAEQIAGQVNKVLTSGTLEKLGNCMSALEKLYPLVDAIVSAVQGTESDPNATIPPTNSISGSSQGDADAATIVALAAWDKWVLESDQQMDVAVSLGIEGASDYRLALRKNAIDGKQLALAQAEAVKAGQKYVQAQMEVILCQQDIQNLQDLHDKYQGEADIYAEAQAKFYDRFMGLRISLSIEMQNIVWAYKYYTLEDSSVVLDSQKTGADYKQDIATIKLEMENLPSNYHQALINGLKSSNHTASFMLAPKAEGDDTPSFASQFVDGSHYRLDGVEATLRGAKAVPGQVQNGVVIVVLQISTSGVYSDINQGKVLSFTSLPQSKRFSYDLKESGEIGETRDHAIYETSQHAEPTPFTQWTIKLLYPERVNLDGLTAVDFQWTGHVRFDPARKAKTVTFELV</sequence>
<protein>
    <submittedName>
        <fullName evidence="1">Uncharacterized protein</fullName>
    </submittedName>
</protein>
<reference evidence="1 2" key="1">
    <citation type="submission" date="2023-10" db="EMBL/GenBank/DDBJ databases">
        <title>Draft genome sequence of Xylaria bambusicola isolate GMP-LS, the root and basal stem rot pathogen of sugarcane in Indonesia.</title>
        <authorList>
            <person name="Selvaraj P."/>
            <person name="Muralishankar V."/>
            <person name="Muruganantham S."/>
            <person name="Sp S."/>
            <person name="Haryani S."/>
            <person name="Lau K.J.X."/>
            <person name="Naqvi N.I."/>
        </authorList>
    </citation>
    <scope>NUCLEOTIDE SEQUENCE [LARGE SCALE GENOMIC DNA]</scope>
    <source>
        <strain evidence="1">GMP-LS</strain>
    </source>
</reference>